<dbReference type="InterPro" id="IPR023801">
    <property type="entry name" value="His_deacetylse_dom"/>
</dbReference>
<gene>
    <name evidence="13" type="ORF">GH714_027827</name>
</gene>
<dbReference type="EC" id="3.5.1.98" evidence="2 7"/>
<dbReference type="GO" id="GO:0046872">
    <property type="term" value="F:metal ion binding"/>
    <property type="evidence" value="ECO:0007669"/>
    <property type="project" value="UniProtKB-KW"/>
</dbReference>
<evidence type="ECO:0000256" key="9">
    <source>
        <dbReference type="PIRSR" id="PIRSR037913-2"/>
    </source>
</evidence>
<evidence type="ECO:0000256" key="8">
    <source>
        <dbReference type="PIRSR" id="PIRSR037913-1"/>
    </source>
</evidence>
<evidence type="ECO:0000256" key="11">
    <source>
        <dbReference type="SAM" id="MobiDB-lite"/>
    </source>
</evidence>
<evidence type="ECO:0000259" key="12">
    <source>
        <dbReference type="Pfam" id="PF00850"/>
    </source>
</evidence>
<name>A0A6A6MQP7_HEVBR</name>
<protein>
    <recommendedName>
        <fullName evidence="2 7">Histone deacetylase</fullName>
        <ecNumber evidence="2 7">3.5.1.98</ecNumber>
    </recommendedName>
</protein>
<dbReference type="InterPro" id="IPR037138">
    <property type="entry name" value="His_deacetylse_dom_sf"/>
</dbReference>
<evidence type="ECO:0000256" key="7">
    <source>
        <dbReference type="PIRNR" id="PIRNR037913"/>
    </source>
</evidence>
<dbReference type="PRINTS" id="PR01271">
    <property type="entry name" value="HISDACETLASE"/>
</dbReference>
<accession>A0A6A6MQP7</accession>
<dbReference type="GO" id="GO:0040029">
    <property type="term" value="P:epigenetic regulation of gene expression"/>
    <property type="evidence" value="ECO:0007669"/>
    <property type="project" value="TreeGrafter"/>
</dbReference>
<feature type="binding site" evidence="9">
    <location>
        <position position="285"/>
    </location>
    <ligand>
        <name>substrate</name>
    </ligand>
</feature>
<feature type="binding site" evidence="9">
    <location>
        <position position="157"/>
    </location>
    <ligand>
        <name>substrate</name>
    </ligand>
</feature>
<evidence type="ECO:0000256" key="2">
    <source>
        <dbReference type="ARBA" id="ARBA00012111"/>
    </source>
</evidence>
<feature type="domain" description="Histone deacetylase" evidence="12">
    <location>
        <begin position="36"/>
        <end position="215"/>
    </location>
</feature>
<keyword evidence="10" id="KW-0479">Metal-binding</keyword>
<organism evidence="13 14">
    <name type="scientific">Hevea brasiliensis</name>
    <name type="common">Para rubber tree</name>
    <name type="synonym">Siphonia brasiliensis</name>
    <dbReference type="NCBI Taxonomy" id="3981"/>
    <lineage>
        <taxon>Eukaryota</taxon>
        <taxon>Viridiplantae</taxon>
        <taxon>Streptophyta</taxon>
        <taxon>Embryophyta</taxon>
        <taxon>Tracheophyta</taxon>
        <taxon>Spermatophyta</taxon>
        <taxon>Magnoliopsida</taxon>
        <taxon>eudicotyledons</taxon>
        <taxon>Gunneridae</taxon>
        <taxon>Pentapetalae</taxon>
        <taxon>rosids</taxon>
        <taxon>fabids</taxon>
        <taxon>Malpighiales</taxon>
        <taxon>Euphorbiaceae</taxon>
        <taxon>Crotonoideae</taxon>
        <taxon>Micrandreae</taxon>
        <taxon>Hevea</taxon>
    </lineage>
</organism>
<comment type="subcellular location">
    <subcellularLocation>
        <location evidence="7">Nucleus</location>
    </subcellularLocation>
</comment>
<feature type="binding site" evidence="9">
    <location>
        <position position="107"/>
    </location>
    <ligand>
        <name>substrate</name>
    </ligand>
</feature>
<dbReference type="Gene3D" id="3.40.800.20">
    <property type="entry name" value="Histone deacetylase domain"/>
    <property type="match status" value="2"/>
</dbReference>
<dbReference type="EMBL" id="JAAGAX010000005">
    <property type="protein sequence ID" value="KAF2314596.1"/>
    <property type="molecule type" value="Genomic_DNA"/>
</dbReference>
<comment type="similarity">
    <text evidence="7">Belongs to the histone deacetylase family. HD Type 1 subfamily.</text>
</comment>
<comment type="caution">
    <text evidence="13">The sequence shown here is derived from an EMBL/GenBank/DDBJ whole genome shotgun (WGS) entry which is preliminary data.</text>
</comment>
<keyword evidence="7" id="KW-0539">Nucleus</keyword>
<dbReference type="InterPro" id="IPR000286">
    <property type="entry name" value="HDACs"/>
</dbReference>
<proteinExistence type="inferred from homology"/>
<evidence type="ECO:0000313" key="13">
    <source>
        <dbReference type="EMBL" id="KAF2314596.1"/>
    </source>
</evidence>
<evidence type="ECO:0000256" key="6">
    <source>
        <dbReference type="ARBA" id="ARBA00048287"/>
    </source>
</evidence>
<dbReference type="GO" id="GO:0005634">
    <property type="term" value="C:nucleus"/>
    <property type="evidence" value="ECO:0007669"/>
    <property type="project" value="UniProtKB-SubCell"/>
</dbReference>
<feature type="region of interest" description="Disordered" evidence="11">
    <location>
        <begin position="440"/>
        <end position="461"/>
    </location>
</feature>
<dbReference type="Proteomes" id="UP000467840">
    <property type="component" value="Chromosome 15"/>
</dbReference>
<evidence type="ECO:0000313" key="14">
    <source>
        <dbReference type="Proteomes" id="UP000467840"/>
    </source>
</evidence>
<evidence type="ECO:0000256" key="1">
    <source>
        <dbReference type="ARBA" id="ARBA00001947"/>
    </source>
</evidence>
<dbReference type="PANTHER" id="PTHR10625">
    <property type="entry name" value="HISTONE DEACETYLASE HDAC1-RELATED"/>
    <property type="match status" value="1"/>
</dbReference>
<keyword evidence="14" id="KW-1185">Reference proteome</keyword>
<reference evidence="13 14" key="1">
    <citation type="journal article" date="2020" name="Mol. Plant">
        <title>The Chromosome-Based Rubber Tree Genome Provides New Insights into Spurge Genome Evolution and Rubber Biosynthesis.</title>
        <authorList>
            <person name="Liu J."/>
            <person name="Shi C."/>
            <person name="Shi C.C."/>
            <person name="Li W."/>
            <person name="Zhang Q.J."/>
            <person name="Zhang Y."/>
            <person name="Li K."/>
            <person name="Lu H.F."/>
            <person name="Shi C."/>
            <person name="Zhu S.T."/>
            <person name="Xiao Z.Y."/>
            <person name="Nan H."/>
            <person name="Yue Y."/>
            <person name="Zhu X.G."/>
            <person name="Wu Y."/>
            <person name="Hong X.N."/>
            <person name="Fan G.Y."/>
            <person name="Tong Y."/>
            <person name="Zhang D."/>
            <person name="Mao C.L."/>
            <person name="Liu Y.L."/>
            <person name="Hao S.J."/>
            <person name="Liu W.Q."/>
            <person name="Lv M.Q."/>
            <person name="Zhang H.B."/>
            <person name="Liu Y."/>
            <person name="Hu-Tang G.R."/>
            <person name="Wang J.P."/>
            <person name="Wang J.H."/>
            <person name="Sun Y.H."/>
            <person name="Ni S.B."/>
            <person name="Chen W.B."/>
            <person name="Zhang X.C."/>
            <person name="Jiao Y.N."/>
            <person name="Eichler E.E."/>
            <person name="Li G.H."/>
            <person name="Liu X."/>
            <person name="Gao L.Z."/>
        </authorList>
    </citation>
    <scope>NUCLEOTIDE SEQUENCE [LARGE SCALE GENOMIC DNA]</scope>
    <source>
        <strain evidence="14">cv. GT1</strain>
        <tissue evidence="13">Leaf</tissue>
    </source>
</reference>
<dbReference type="PANTHER" id="PTHR10625:SF44">
    <property type="entry name" value="HISTONE DEACETYLASE 19"/>
    <property type="match status" value="1"/>
</dbReference>
<dbReference type="PRINTS" id="PR01270">
    <property type="entry name" value="HDASUPER"/>
</dbReference>
<dbReference type="InterPro" id="IPR003084">
    <property type="entry name" value="HDAC_I/II"/>
</dbReference>
<evidence type="ECO:0000256" key="5">
    <source>
        <dbReference type="ARBA" id="ARBA00022853"/>
    </source>
</evidence>
<dbReference type="AlphaFoldDB" id="A0A6A6MQP7"/>
<keyword evidence="7" id="KW-0804">Transcription</keyword>
<feature type="active site" description="Proton acceptor" evidence="8">
    <location>
        <position position="149"/>
    </location>
</feature>
<comment type="catalytic activity">
    <reaction evidence="6 7">
        <text>N(6)-acetyl-L-lysyl-[histone] + H2O = L-lysyl-[histone] + acetate</text>
        <dbReference type="Rhea" id="RHEA:58196"/>
        <dbReference type="Rhea" id="RHEA-COMP:9845"/>
        <dbReference type="Rhea" id="RHEA-COMP:11338"/>
        <dbReference type="ChEBI" id="CHEBI:15377"/>
        <dbReference type="ChEBI" id="CHEBI:29969"/>
        <dbReference type="ChEBI" id="CHEBI:30089"/>
        <dbReference type="ChEBI" id="CHEBI:61930"/>
        <dbReference type="EC" id="3.5.1.98"/>
    </reaction>
</comment>
<keyword evidence="5 7" id="KW-0156">Chromatin regulator</keyword>
<dbReference type="Pfam" id="PF00850">
    <property type="entry name" value="Hist_deacetyl"/>
    <property type="match status" value="1"/>
</dbReference>
<sequence length="476" mass="54045">METGGNSLPSGPDGVKRKVCYFYDPEVGNYYYGQGHPMKPHRIRMTHALLAHYGLLQHMQVLKPFPARDRDLCRFHADDYVAFLRSITPETQQDQLRHLKRFNVGEDCPVFDGLYSFCQTYAGGSVGGAVKLNHGLCDIAINWSGGLHHAKKCEASGFCYVNDIVLAILELLKQHERVLYVDIDIHHGDGVEEAFYTTDRVMTVSFHKFGDYFPDDESYHFLFKPIIGKVMEIFKPGAVILQCGADSLSGDRLGCFNLSIKGHAECVKFMRSFNVPLLLLGGGGYTIRNVARCWCYETGVALGMEVDDKMPQHEYYEYFGPDYTLHVAPSNMENKNSRRLLDEIRSNLLDNLSKLQHAPSVQFQERPPNTELPEVCILQLLWMKIRMMGMRDGIQVLHGCDDERAKREIIKTETKDLFRYSGESERNCCILEARKTADETTSTKALDAGPMQVDESSVKIERENVNKTSDSVFYKS</sequence>
<feature type="binding site" evidence="10">
    <location>
        <position position="246"/>
    </location>
    <ligand>
        <name>a divalent metal cation</name>
        <dbReference type="ChEBI" id="CHEBI:60240"/>
    </ligand>
</feature>
<evidence type="ECO:0000256" key="4">
    <source>
        <dbReference type="ARBA" id="ARBA00022801"/>
    </source>
</evidence>
<dbReference type="PIRSF" id="PIRSF037913">
    <property type="entry name" value="His_deacetylse_1"/>
    <property type="match status" value="1"/>
</dbReference>
<evidence type="ECO:0000256" key="3">
    <source>
        <dbReference type="ARBA" id="ARBA00022491"/>
    </source>
</evidence>
<keyword evidence="4 7" id="KW-0378">Hydrolase</keyword>
<feature type="binding site" evidence="10">
    <location>
        <position position="184"/>
    </location>
    <ligand>
        <name>a divalent metal cation</name>
        <dbReference type="ChEBI" id="CHEBI:60240"/>
    </ligand>
</feature>
<comment type="cofactor">
    <cofactor evidence="1">
        <name>Zn(2+)</name>
        <dbReference type="ChEBI" id="CHEBI:29105"/>
    </cofactor>
</comment>
<dbReference type="InterPro" id="IPR023696">
    <property type="entry name" value="Ureohydrolase_dom_sf"/>
</dbReference>
<dbReference type="GO" id="GO:0141221">
    <property type="term" value="F:histone deacetylase activity, hydrolytic mechanism"/>
    <property type="evidence" value="ECO:0007669"/>
    <property type="project" value="UniProtKB-EC"/>
</dbReference>
<dbReference type="SUPFAM" id="SSF52768">
    <property type="entry name" value="Arginase/deacetylase"/>
    <property type="match status" value="1"/>
</dbReference>
<evidence type="ECO:0000256" key="10">
    <source>
        <dbReference type="PIRSR" id="PIRSR037913-3"/>
    </source>
</evidence>
<keyword evidence="7" id="KW-0805">Transcription regulation</keyword>
<keyword evidence="3" id="KW-0678">Repressor</keyword>
<feature type="binding site" evidence="10">
    <location>
        <position position="186"/>
    </location>
    <ligand>
        <name>a divalent metal cation</name>
        <dbReference type="ChEBI" id="CHEBI:60240"/>
    </ligand>
</feature>